<evidence type="ECO:0000313" key="4">
    <source>
        <dbReference type="Proteomes" id="UP000256488"/>
    </source>
</evidence>
<dbReference type="CDD" id="cd13402">
    <property type="entry name" value="LT_TF-like"/>
    <property type="match status" value="1"/>
</dbReference>
<evidence type="ECO:0000313" key="3">
    <source>
        <dbReference type="EMBL" id="RFA37030.1"/>
    </source>
</evidence>
<dbReference type="PANTHER" id="PTHR21525">
    <property type="entry name" value="MOTILE SPERM PROTEIN"/>
    <property type="match status" value="1"/>
</dbReference>
<dbReference type="InterPro" id="IPR008258">
    <property type="entry name" value="Transglycosylase_SLT_dom_1"/>
</dbReference>
<feature type="region of interest" description="Disordered" evidence="1">
    <location>
        <begin position="563"/>
        <end position="587"/>
    </location>
</feature>
<gene>
    <name evidence="3" type="ORF">CAI16_02860</name>
</gene>
<evidence type="ECO:0000256" key="1">
    <source>
        <dbReference type="SAM" id="MobiDB-lite"/>
    </source>
</evidence>
<sequence length="1575" mass="171919">MAKLTARFDMQDKISKKLRALQGNLEGIEKYRRSLEKPMILKARDEATKKMKSITSYADKHMVKKRSITIEMADKFTKPAKGINRYLERRMPKSWAIAIEAKNKTKTVMENVKRYLNRHLAKPRYLLVEARDRATSVIHRISNYARRSLGKGYNYSVRAIDIASKTVGRIAAYTRTALPVYRNFTIRAIDRATAIIGGIKNALFSIPSIITVGLAVVGVGNLGKVTVGSAMDFEGYETAMTHWLDGNAKQAEKLTSWMGRFADTTPFGSSELFPALSRGIGVASGDVKQAQKLLEISSNMAALSPGKTVQDAMEALADARMGEFERMKEFNMKITQEDFKNAGWAGVVKDIDRTFKDGAKKFSQTASGQISTIKGYASTIFREAGTGILASMKPRLDEITTWLGNNQDTWGEWKNTVQKAGEDAAEWVFSKLEGAFSYLRKNYLENDDFKKLDFEGKVKFIMDDLGEWWDKTGRPWLADVSKDVGAAIFDGIVWGVKEGIKGIGSMWADAFKNPSLEGFAGAGIATAIAASIASLVLAPLMTGIKGVGKVAGGIWKTGKKVSGWFKKGKGPKPPSSSGRLKKAATSRKKPVYTQPWFEKGKKPELNRPNKKPSVFSKIPKGFGKGASNIARFGKKIPVLGAVLGGLSILTAPKGKKAEAAGGLGGGLGGAATGAAIGSVVPGVGTAIGGVLGGVAGSFGGEALGGWLGDNWDTIKTKAGEAAESVGSSFNKTKEKIASTLFSGDWWSEKWEGVKGWTAEKWTNANETWNTVKETISSTIFNGEWWSEKWNGVKETATSTIFSAGWWAEQGGKVYGFLESTIFSGEWWSQKWQEVKELTAGTMFSSEWWKEKWELVKTWTAEKWDSAVTIWQSIKSKVSETVFSSDWWLGKWESVKAWTQEKWDSAVSIWNSVKNKFSETVFSSDWWHSKWESVKGWTQTKWDSAQVVWSSVKTKMKDTIFSGDWWLGKWEDVKGWTQEKWDSAQSVWDSVKTSLGDTLFDGEWWKGKWGQVKDWAQEKLSGVGSWVSGLVEDVKERFSSGREKGNKAAKKYANGGYINKPHIGLVGEAGPEMIIPLSANRRGRAMDLYNQTGKMLGVRPYANGGQVGGSVKTVNPKKLHASVNVGAVSVQGIDKEAKLYGESFTNAVATGINGNVVPISTWKKNNIETPMQGVIKQAVDYGTNTVTSFSSGQNATPTNTTAYLNRQVKSPFKVIEGGAPQWGSGTVAGFRSGQNATHTGTKPYLFTNVHTPFNETKAKGSSWGSGTASEFISGLRSKGDQVREASKYLAKQVEKTFKQELGIHSPSRVMAQLGKFASLGIVKGLGDVDIKEFAEKQAGSLASAFAGMGSIGGNISEWIQAAMMITGVPSSWLGPLSVIAQKESGGNPKAQNNWDINAKRGIPSKGLMQTIGPTFNAFKGKGLNDIFNPVHNAVAAINYIKSRYGNVFNVPGIKSMASGGAYRGYWKGTKGPLRSAETAWVGERGPELVNLPRGSEVLSHRESKRVASNQVSAAIGTRSKSSKSAGSIRDIIIQITGDNHFNGDSDMNKLTNKVKRVIEELLDEEYNEGGELVVYD</sequence>
<feature type="domain" description="Transglycosylase SLT" evidence="2">
    <location>
        <begin position="1375"/>
        <end position="1448"/>
    </location>
</feature>
<dbReference type="SUPFAM" id="SSF53955">
    <property type="entry name" value="Lysozyme-like"/>
    <property type="match status" value="1"/>
</dbReference>
<proteinExistence type="predicted"/>
<protein>
    <recommendedName>
        <fullName evidence="2">Transglycosylase SLT domain-containing protein</fullName>
    </recommendedName>
</protein>
<dbReference type="EMBL" id="NFZX01000003">
    <property type="protein sequence ID" value="RFA37030.1"/>
    <property type="molecule type" value="Genomic_DNA"/>
</dbReference>
<dbReference type="Gene3D" id="1.10.530.10">
    <property type="match status" value="1"/>
</dbReference>
<organism evidence="3 4">
    <name type="scientific">Virgibacillus dokdonensis</name>
    <dbReference type="NCBI Taxonomy" id="302167"/>
    <lineage>
        <taxon>Bacteria</taxon>
        <taxon>Bacillati</taxon>
        <taxon>Bacillota</taxon>
        <taxon>Bacilli</taxon>
        <taxon>Bacillales</taxon>
        <taxon>Bacillaceae</taxon>
        <taxon>Virgibacillus</taxon>
    </lineage>
</organism>
<dbReference type="InterPro" id="IPR023346">
    <property type="entry name" value="Lysozyme-like_dom_sf"/>
</dbReference>
<name>A0A3E0WVM3_9BACI</name>
<dbReference type="Pfam" id="PF01464">
    <property type="entry name" value="SLT"/>
    <property type="match status" value="1"/>
</dbReference>
<comment type="caution">
    <text evidence="3">The sequence shown here is derived from an EMBL/GenBank/DDBJ whole genome shotgun (WGS) entry which is preliminary data.</text>
</comment>
<reference evidence="3 4" key="1">
    <citation type="submission" date="2017-05" db="EMBL/GenBank/DDBJ databases">
        <title>Virgibacillus sp. AK90 isolated from a saltern of Kakinada, India.</title>
        <authorList>
            <person name="Gupta V."/>
            <person name="Sidhu C."/>
            <person name="Korpole S."/>
            <person name="Pinnaka A.K."/>
        </authorList>
    </citation>
    <scope>NUCLEOTIDE SEQUENCE [LARGE SCALE GENOMIC DNA]</scope>
    <source>
        <strain evidence="3 4">AK90</strain>
    </source>
</reference>
<evidence type="ECO:0000259" key="2">
    <source>
        <dbReference type="Pfam" id="PF01464"/>
    </source>
</evidence>
<dbReference type="Proteomes" id="UP000256488">
    <property type="component" value="Unassembled WGS sequence"/>
</dbReference>
<accession>A0A3E0WVM3</accession>
<dbReference type="RefSeq" id="WP_116277197.1">
    <property type="nucleotide sequence ID" value="NZ_NFZX01000003.1"/>
</dbReference>
<dbReference type="PANTHER" id="PTHR21525:SF9">
    <property type="entry name" value="CHANNEL_COLICIN DOMAIN-CONTAINING PROTEIN"/>
    <property type="match status" value="1"/>
</dbReference>